<sequence length="226" mass="23524">MSALDLPAALAAEQRGFAALARGADPRLPVPGCAPWCVEDLVRHLAAIHRWAAACARTGPEGPLPDDEPFAEDAPDYPSAAAELRTALADPGRPCASFVGPVTAGWWTRRQVHETLVHRLDLAAALGVPAGADPRVAADCVAEVLDTMHPRQVRLGRVAPPRCAVLLTAPSGSWVLGPGEPVAEVAGPELALARLLWRRASLGDPRLAVRGDRGAAAEVLAGALTP</sequence>
<protein>
    <submittedName>
        <fullName evidence="3">TIGR03083 family protein</fullName>
    </submittedName>
</protein>
<dbReference type="InterPro" id="IPR017517">
    <property type="entry name" value="Maleyloyr_isom"/>
</dbReference>
<keyword evidence="4" id="KW-1185">Reference proteome</keyword>
<dbReference type="PANTHER" id="PTHR40758">
    <property type="entry name" value="CONSERVED PROTEIN"/>
    <property type="match status" value="1"/>
</dbReference>
<reference evidence="3 4" key="1">
    <citation type="submission" date="2016-11" db="EMBL/GenBank/DDBJ databases">
        <authorList>
            <person name="Jaros S."/>
            <person name="Januszkiewicz K."/>
            <person name="Wedrychowicz H."/>
        </authorList>
    </citation>
    <scope>NUCLEOTIDE SEQUENCE [LARGE SCALE GENOMIC DNA]</scope>
    <source>
        <strain evidence="3 4">DSM 45408</strain>
    </source>
</reference>
<accession>A0A1M5E056</accession>
<dbReference type="OrthoDB" id="3671213at2"/>
<dbReference type="RefSeq" id="WP_073418552.1">
    <property type="nucleotide sequence ID" value="NZ_FQVX01000001.1"/>
</dbReference>
<organism evidence="3 4">
    <name type="scientific">Geodermatophilus nigrescens</name>
    <dbReference type="NCBI Taxonomy" id="1070870"/>
    <lineage>
        <taxon>Bacteria</taxon>
        <taxon>Bacillati</taxon>
        <taxon>Actinomycetota</taxon>
        <taxon>Actinomycetes</taxon>
        <taxon>Geodermatophilales</taxon>
        <taxon>Geodermatophilaceae</taxon>
        <taxon>Geodermatophilus</taxon>
    </lineage>
</organism>
<feature type="domain" description="Mycothiol-dependent maleylpyruvate isomerase metal-binding" evidence="2">
    <location>
        <begin position="10"/>
        <end position="123"/>
    </location>
</feature>
<dbReference type="SUPFAM" id="SSF109854">
    <property type="entry name" value="DinB/YfiT-like putative metalloenzymes"/>
    <property type="match status" value="1"/>
</dbReference>
<evidence type="ECO:0000313" key="3">
    <source>
        <dbReference type="EMBL" id="SHF72462.1"/>
    </source>
</evidence>
<dbReference type="GO" id="GO:0046872">
    <property type="term" value="F:metal ion binding"/>
    <property type="evidence" value="ECO:0007669"/>
    <property type="project" value="InterPro"/>
</dbReference>
<dbReference type="InterPro" id="IPR024344">
    <property type="entry name" value="MDMPI_metal-binding"/>
</dbReference>
<dbReference type="NCBIfam" id="TIGR03083">
    <property type="entry name" value="maleylpyruvate isomerase family mycothiol-dependent enzyme"/>
    <property type="match status" value="1"/>
</dbReference>
<evidence type="ECO:0000259" key="2">
    <source>
        <dbReference type="Pfam" id="PF11716"/>
    </source>
</evidence>
<dbReference type="InterPro" id="IPR034660">
    <property type="entry name" value="DinB/YfiT-like"/>
</dbReference>
<dbReference type="Proteomes" id="UP000184471">
    <property type="component" value="Unassembled WGS sequence"/>
</dbReference>
<name>A0A1M5E056_9ACTN</name>
<dbReference type="PANTHER" id="PTHR40758:SF1">
    <property type="entry name" value="CONSERVED PROTEIN"/>
    <property type="match status" value="1"/>
</dbReference>
<evidence type="ECO:0000259" key="1">
    <source>
        <dbReference type="Pfam" id="PF07398"/>
    </source>
</evidence>
<proteinExistence type="predicted"/>
<dbReference type="GO" id="GO:0005886">
    <property type="term" value="C:plasma membrane"/>
    <property type="evidence" value="ECO:0007669"/>
    <property type="project" value="TreeGrafter"/>
</dbReference>
<dbReference type="AlphaFoldDB" id="A0A1M5E056"/>
<dbReference type="EMBL" id="FQVX01000001">
    <property type="protein sequence ID" value="SHF72462.1"/>
    <property type="molecule type" value="Genomic_DNA"/>
</dbReference>
<dbReference type="InterPro" id="IPR010872">
    <property type="entry name" value="MDMPI_C-term_domain"/>
</dbReference>
<dbReference type="Pfam" id="PF07398">
    <property type="entry name" value="MDMPI_C"/>
    <property type="match status" value="1"/>
</dbReference>
<dbReference type="Pfam" id="PF11716">
    <property type="entry name" value="MDMPI_N"/>
    <property type="match status" value="1"/>
</dbReference>
<evidence type="ECO:0000313" key="4">
    <source>
        <dbReference type="Proteomes" id="UP000184471"/>
    </source>
</evidence>
<gene>
    <name evidence="3" type="ORF">SAMN05444351_0595</name>
</gene>
<dbReference type="STRING" id="1070870.SAMN05444351_0595"/>
<feature type="domain" description="MDMPI C-terminal" evidence="1">
    <location>
        <begin position="135"/>
        <end position="217"/>
    </location>
</feature>